<dbReference type="OrthoDB" id="406368at2759"/>
<organism evidence="4">
    <name type="scientific">Hydatigena taeniaeformis</name>
    <name type="common">Feline tapeworm</name>
    <name type="synonym">Taenia taeniaeformis</name>
    <dbReference type="NCBI Taxonomy" id="6205"/>
    <lineage>
        <taxon>Eukaryota</taxon>
        <taxon>Metazoa</taxon>
        <taxon>Spiralia</taxon>
        <taxon>Lophotrochozoa</taxon>
        <taxon>Platyhelminthes</taxon>
        <taxon>Cestoda</taxon>
        <taxon>Eucestoda</taxon>
        <taxon>Cyclophyllidea</taxon>
        <taxon>Taeniidae</taxon>
        <taxon>Hydatigera</taxon>
    </lineage>
</organism>
<reference evidence="4" key="1">
    <citation type="submission" date="2017-02" db="UniProtKB">
        <authorList>
            <consortium name="WormBaseParasite"/>
        </authorList>
    </citation>
    <scope>IDENTIFICATION</scope>
</reference>
<reference evidence="2 3" key="2">
    <citation type="submission" date="2018-11" db="EMBL/GenBank/DDBJ databases">
        <authorList>
            <consortium name="Pathogen Informatics"/>
        </authorList>
    </citation>
    <scope>NUCLEOTIDE SEQUENCE [LARGE SCALE GENOMIC DNA]</scope>
</reference>
<protein>
    <submittedName>
        <fullName evidence="2 4">Uncharacterized protein</fullName>
    </submittedName>
</protein>
<gene>
    <name evidence="2" type="ORF">TTAC_LOCUS10795</name>
</gene>
<proteinExistence type="predicted"/>
<evidence type="ECO:0000313" key="2">
    <source>
        <dbReference type="EMBL" id="VDM35775.1"/>
    </source>
</evidence>
<dbReference type="Proteomes" id="UP000274429">
    <property type="component" value="Unassembled WGS sequence"/>
</dbReference>
<dbReference type="STRING" id="6205.A0A0R3XB85"/>
<evidence type="ECO:0000256" key="1">
    <source>
        <dbReference type="SAM" id="MobiDB-lite"/>
    </source>
</evidence>
<evidence type="ECO:0000313" key="3">
    <source>
        <dbReference type="Proteomes" id="UP000274429"/>
    </source>
</evidence>
<feature type="region of interest" description="Disordered" evidence="1">
    <location>
        <begin position="66"/>
        <end position="127"/>
    </location>
</feature>
<dbReference type="AlphaFoldDB" id="A0A0R3XB85"/>
<dbReference type="EMBL" id="UYWX01022251">
    <property type="protein sequence ID" value="VDM35775.1"/>
    <property type="molecule type" value="Genomic_DNA"/>
</dbReference>
<feature type="compositionally biased region" description="Basic and acidic residues" evidence="1">
    <location>
        <begin position="94"/>
        <end position="108"/>
    </location>
</feature>
<sequence length="127" mass="14619">MYMFSILPHPPISKIWFAKARAPTFDYFGGTIPLILQTSLQRGPLAYKVPGMIDLMLRRLRRREMGTKAPFDSSSERITMTGKRRSEGPGPHDYNPKPESECKHENLEKINTSRKISDFRTPTDHEV</sequence>
<accession>A0A0R3XB85</accession>
<dbReference type="WBParaSite" id="TTAC_0001081201-mRNA-1">
    <property type="protein sequence ID" value="TTAC_0001081201-mRNA-1"/>
    <property type="gene ID" value="TTAC_0001081201"/>
</dbReference>
<feature type="compositionally biased region" description="Basic and acidic residues" evidence="1">
    <location>
        <begin position="115"/>
        <end position="127"/>
    </location>
</feature>
<evidence type="ECO:0000313" key="4">
    <source>
        <dbReference type="WBParaSite" id="TTAC_0001081201-mRNA-1"/>
    </source>
</evidence>
<keyword evidence="3" id="KW-1185">Reference proteome</keyword>
<name>A0A0R3XB85_HYDTA</name>